<feature type="compositionally biased region" description="Basic and acidic residues" evidence="3">
    <location>
        <begin position="536"/>
        <end position="546"/>
    </location>
</feature>
<dbReference type="Pfam" id="PF18380">
    <property type="entry name" value="GEN1_C"/>
    <property type="match status" value="1"/>
</dbReference>
<feature type="region of interest" description="Disordered" evidence="3">
    <location>
        <begin position="463"/>
        <end position="505"/>
    </location>
</feature>
<dbReference type="SUPFAM" id="SSF88723">
    <property type="entry name" value="PIN domain-like"/>
    <property type="match status" value="1"/>
</dbReference>
<dbReference type="AlphaFoldDB" id="A0A8H8CFZ6"/>
<dbReference type="OrthoDB" id="2959108at2759"/>
<dbReference type="InterPro" id="IPR006084">
    <property type="entry name" value="XPG/Rad2"/>
</dbReference>
<dbReference type="CDD" id="cd09906">
    <property type="entry name" value="H3TH_YEN1"/>
    <property type="match status" value="1"/>
</dbReference>
<dbReference type="GO" id="GO:0006281">
    <property type="term" value="P:DNA repair"/>
    <property type="evidence" value="ECO:0007669"/>
    <property type="project" value="UniProtKB-ARBA"/>
</dbReference>
<organism evidence="6">
    <name type="scientific">Psilocybe cubensis</name>
    <name type="common">Psychedelic mushroom</name>
    <name type="synonym">Stropharia cubensis</name>
    <dbReference type="NCBI Taxonomy" id="181762"/>
    <lineage>
        <taxon>Eukaryota</taxon>
        <taxon>Fungi</taxon>
        <taxon>Dikarya</taxon>
        <taxon>Basidiomycota</taxon>
        <taxon>Agaricomycotina</taxon>
        <taxon>Agaricomycetes</taxon>
        <taxon>Agaricomycetidae</taxon>
        <taxon>Agaricales</taxon>
        <taxon>Agaricineae</taxon>
        <taxon>Strophariaceae</taxon>
        <taxon>Psilocybe</taxon>
    </lineage>
</organism>
<protein>
    <recommendedName>
        <fullName evidence="7">XPG-I domain-containing protein</fullName>
    </recommendedName>
</protein>
<dbReference type="InterPro" id="IPR037316">
    <property type="entry name" value="Yen1_H3TH"/>
</dbReference>
<name>A0A8H8CFZ6_PSICU</name>
<evidence type="ECO:0000259" key="4">
    <source>
        <dbReference type="SMART" id="SM00484"/>
    </source>
</evidence>
<evidence type="ECO:0000256" key="1">
    <source>
        <dbReference type="ARBA" id="ARBA00022722"/>
    </source>
</evidence>
<dbReference type="GO" id="GO:0008821">
    <property type="term" value="F:crossover junction DNA endonuclease activity"/>
    <property type="evidence" value="ECO:0007669"/>
    <property type="project" value="InterPro"/>
</dbReference>
<feature type="compositionally biased region" description="Acidic residues" evidence="3">
    <location>
        <begin position="472"/>
        <end position="489"/>
    </location>
</feature>
<feature type="compositionally biased region" description="Basic and acidic residues" evidence="3">
    <location>
        <begin position="710"/>
        <end position="735"/>
    </location>
</feature>
<dbReference type="InterPro" id="IPR006086">
    <property type="entry name" value="XPG-I_dom"/>
</dbReference>
<dbReference type="SMART" id="SM00484">
    <property type="entry name" value="XPGI"/>
    <property type="match status" value="1"/>
</dbReference>
<dbReference type="CDD" id="cd09870">
    <property type="entry name" value="PIN_YEN1"/>
    <property type="match status" value="1"/>
</dbReference>
<evidence type="ECO:0000256" key="2">
    <source>
        <dbReference type="ARBA" id="ARBA00022801"/>
    </source>
</evidence>
<dbReference type="Gene3D" id="3.40.50.1010">
    <property type="entry name" value="5'-nuclease"/>
    <property type="match status" value="2"/>
</dbReference>
<dbReference type="SUPFAM" id="SSF47807">
    <property type="entry name" value="5' to 3' exonuclease, C-terminal subdomain"/>
    <property type="match status" value="1"/>
</dbReference>
<evidence type="ECO:0000259" key="5">
    <source>
        <dbReference type="SMART" id="SM00485"/>
    </source>
</evidence>
<accession>A0A8H8CFZ6</accession>
<gene>
    <name evidence="6" type="ORF">JR316_011806</name>
</gene>
<dbReference type="GO" id="GO:0017108">
    <property type="term" value="F:5'-flap endonuclease activity"/>
    <property type="evidence" value="ECO:0007669"/>
    <property type="project" value="TreeGrafter"/>
</dbReference>
<feature type="compositionally biased region" description="Low complexity" evidence="3">
    <location>
        <begin position="549"/>
        <end position="561"/>
    </location>
</feature>
<sequence>MGVTGLWELLRPAAKTRSLTELAITEGFKANPDGKRGFRIGIDASIWFFHAEYGREGENPVLRTLFFRCATLMHTTFLPIFVFDGPKRPDVKRGKKINKTGHKLIPGMKNIIEAFGFEWRMAPGEAEAELAYLNRIGVIDAVLSDDVDNFLFGATTVIRNSSNTLSGNKANPALNLAGKDDKNHTRVFRSEDLKDHPEVRLTRGGMILIGLLAGGDYHTAGVPRCGKITAHGLAKCGFGDSLYDAAVNLDREDLDEFIVNWRRDLIQEIRTNSMGQIGKKQPSLASSFPADFPDIDILLSYVKPITSESMGRESNNLSITWSREPDLGKLAATCEMYFEWGYKEAIIKRFKTIMWHPIVLRILRRAVLDRHDNRPSEFPSTPRKSGTAIPCGTPSKMIAHKFSSMAINTERTYISGSESEDEEEEGRLIVKVHGKRKHTSTDGLLEYRLEIAPKQLVQLAESGVKGLRSPEGPDEWASEPEGDDDDEDGAAVPKKRGKGPTVHPHTHWRVWMPACMVQIVEPGLVKEFEDIENGKAQKKAEKEARKAAKLNAPPKSATVSKSPKKAKKKSAANSGGECDEDVIALPKKPTNHRKVVKKSTTSCGDQDGDDEAALSIPNVPTKAAKKNTSKPSVEDFEDIFSSPLSKKSQTDNTGKGKPPSLQFNLYDDIPLPSSDDEDELPTYLMAGKKPSLKGKEPAMDSSDDDEIEIVESKVKPHVDSTRRRISDKANTDRSLKSFFPVGKSTGAKNSKSAASFSGSSSRPSSSTSATTYSSNFTDPCKENIPSVATNSTIIDDVLIKSKDGKKSRGGNKKASADKASKTRRPFSVDTDDSSCGEYDTAAWGKGRAVDVPNRAPSSPSKRKSSKSWSSPSESDSQDRVKKSPRKQLAHTSPMPAPRPVSPSPGRVRPLVQPLWKISDEVIDICTDAESDHDLPSRIRPRTVQTTLKFPLAPKAKFKPSTESLKTTSLSWKGSRTTHQKVHTIISDVIDLT</sequence>
<proteinExistence type="predicted"/>
<dbReference type="SMART" id="SM00485">
    <property type="entry name" value="XPGN"/>
    <property type="match status" value="1"/>
</dbReference>
<dbReference type="InterPro" id="IPR029060">
    <property type="entry name" value="PIN-like_dom_sf"/>
</dbReference>
<feature type="domain" description="XPG-I" evidence="4">
    <location>
        <begin position="113"/>
        <end position="193"/>
    </location>
</feature>
<dbReference type="InterPro" id="IPR036279">
    <property type="entry name" value="5-3_exonuclease_C_sf"/>
</dbReference>
<comment type="caution">
    <text evidence="6">The sequence shown here is derived from an EMBL/GenBank/DDBJ whole genome shotgun (WGS) entry which is preliminary data.</text>
</comment>
<feature type="compositionally biased region" description="Polar residues" evidence="3">
    <location>
        <begin position="642"/>
        <end position="653"/>
    </location>
</feature>
<evidence type="ECO:0000313" key="6">
    <source>
        <dbReference type="EMBL" id="KAG5163459.1"/>
    </source>
</evidence>
<dbReference type="PANTHER" id="PTHR11081">
    <property type="entry name" value="FLAP ENDONUCLEASE FAMILY MEMBER"/>
    <property type="match status" value="1"/>
</dbReference>
<feature type="region of interest" description="Disordered" evidence="3">
    <location>
        <begin position="536"/>
        <end position="907"/>
    </location>
</feature>
<reference evidence="6" key="1">
    <citation type="submission" date="2021-02" db="EMBL/GenBank/DDBJ databases">
        <title>Psilocybe cubensis genome.</title>
        <authorList>
            <person name="Mckernan K.J."/>
            <person name="Crawford S."/>
            <person name="Trippe A."/>
            <person name="Kane L.T."/>
            <person name="Mclaughlin S."/>
        </authorList>
    </citation>
    <scope>NUCLEOTIDE SEQUENCE [LARGE SCALE GENOMIC DNA]</scope>
    <source>
        <strain evidence="6">MGC-MH-2018</strain>
    </source>
</reference>
<feature type="compositionally biased region" description="Basic and acidic residues" evidence="3">
    <location>
        <begin position="797"/>
        <end position="806"/>
    </location>
</feature>
<keyword evidence="2" id="KW-0378">Hydrolase</keyword>
<feature type="compositionally biased region" description="Low complexity" evidence="3">
    <location>
        <begin position="750"/>
        <end position="774"/>
    </location>
</feature>
<dbReference type="InterPro" id="IPR006085">
    <property type="entry name" value="XPG_DNA_repair_N"/>
</dbReference>
<evidence type="ECO:0000256" key="3">
    <source>
        <dbReference type="SAM" id="MobiDB-lite"/>
    </source>
</evidence>
<dbReference type="PRINTS" id="PR00853">
    <property type="entry name" value="XPGRADSUPER"/>
</dbReference>
<keyword evidence="1" id="KW-0540">Nuclease</keyword>
<feature type="domain" description="XPG N-terminal" evidence="5">
    <location>
        <begin position="1"/>
        <end position="101"/>
    </location>
</feature>
<feature type="compositionally biased region" description="Basic residues" evidence="3">
    <location>
        <begin position="493"/>
        <end position="505"/>
    </location>
</feature>
<evidence type="ECO:0008006" key="7">
    <source>
        <dbReference type="Google" id="ProtNLM"/>
    </source>
</evidence>
<dbReference type="EMBL" id="JAFIQS010000015">
    <property type="protein sequence ID" value="KAG5163459.1"/>
    <property type="molecule type" value="Genomic_DNA"/>
</dbReference>
<dbReference type="Pfam" id="PF00867">
    <property type="entry name" value="XPG_I"/>
    <property type="match status" value="1"/>
</dbReference>
<dbReference type="InterPro" id="IPR041177">
    <property type="entry name" value="GEN1_C"/>
</dbReference>
<dbReference type="PANTHER" id="PTHR11081:SF75">
    <property type="entry name" value="ENDONUCLEASE, PUTATIVE (AFU_ORTHOLOGUE AFUA_3G13260)-RELATED"/>
    <property type="match status" value="1"/>
</dbReference>